<dbReference type="PANTHER" id="PTHR22731">
    <property type="entry name" value="RIBONUCLEASES P/MRP PROTEIN SUBUNIT POP1"/>
    <property type="match status" value="1"/>
</dbReference>
<feature type="region of interest" description="Disordered" evidence="4">
    <location>
        <begin position="122"/>
        <end position="170"/>
    </location>
</feature>
<keyword evidence="2" id="KW-0819">tRNA processing</keyword>
<keyword evidence="3" id="KW-0539">Nucleus</keyword>
<evidence type="ECO:0000256" key="1">
    <source>
        <dbReference type="ARBA" id="ARBA00004123"/>
    </source>
</evidence>
<dbReference type="AlphaFoldDB" id="A0A316Z382"/>
<dbReference type="GO" id="GO:0005655">
    <property type="term" value="C:nucleolar ribonuclease P complex"/>
    <property type="evidence" value="ECO:0007669"/>
    <property type="project" value="InterPro"/>
</dbReference>
<dbReference type="OrthoDB" id="442863at2759"/>
<dbReference type="InterPro" id="IPR009723">
    <property type="entry name" value="Pop1_N"/>
</dbReference>
<evidence type="ECO:0000259" key="5">
    <source>
        <dbReference type="Pfam" id="PF06978"/>
    </source>
</evidence>
<feature type="compositionally biased region" description="Basic and acidic residues" evidence="4">
    <location>
        <begin position="26"/>
        <end position="37"/>
    </location>
</feature>
<evidence type="ECO:0000256" key="3">
    <source>
        <dbReference type="ARBA" id="ARBA00023242"/>
    </source>
</evidence>
<dbReference type="Pfam" id="PF22770">
    <property type="entry name" value="POP1_C"/>
    <property type="match status" value="1"/>
</dbReference>
<dbReference type="InterPro" id="IPR012590">
    <property type="entry name" value="POPLD_dom"/>
</dbReference>
<feature type="region of interest" description="Disordered" evidence="4">
    <location>
        <begin position="1"/>
        <end position="44"/>
    </location>
</feature>
<dbReference type="Pfam" id="PF06978">
    <property type="entry name" value="POP1_N"/>
    <property type="match status" value="2"/>
</dbReference>
<organism evidence="8 9">
    <name type="scientific">Tilletiopsis washingtonensis</name>
    <dbReference type="NCBI Taxonomy" id="58919"/>
    <lineage>
        <taxon>Eukaryota</taxon>
        <taxon>Fungi</taxon>
        <taxon>Dikarya</taxon>
        <taxon>Basidiomycota</taxon>
        <taxon>Ustilaginomycotina</taxon>
        <taxon>Exobasidiomycetes</taxon>
        <taxon>Entylomatales</taxon>
        <taxon>Entylomatales incertae sedis</taxon>
        <taxon>Tilletiopsis</taxon>
    </lineage>
</organism>
<evidence type="ECO:0000259" key="6">
    <source>
        <dbReference type="Pfam" id="PF08170"/>
    </source>
</evidence>
<feature type="domain" description="POPLD" evidence="6">
    <location>
        <begin position="595"/>
        <end position="683"/>
    </location>
</feature>
<keyword evidence="9" id="KW-1185">Reference proteome</keyword>
<dbReference type="Proteomes" id="UP000245946">
    <property type="component" value="Unassembled WGS sequence"/>
</dbReference>
<dbReference type="GeneID" id="37272992"/>
<reference evidence="8 9" key="1">
    <citation type="journal article" date="2018" name="Mol. Biol. Evol.">
        <title>Broad Genomic Sampling Reveals a Smut Pathogenic Ancestry of the Fungal Clade Ustilaginomycotina.</title>
        <authorList>
            <person name="Kijpornyongpan T."/>
            <person name="Mondo S.J."/>
            <person name="Barry K."/>
            <person name="Sandor L."/>
            <person name="Lee J."/>
            <person name="Lipzen A."/>
            <person name="Pangilinan J."/>
            <person name="LaButti K."/>
            <person name="Hainaut M."/>
            <person name="Henrissat B."/>
            <person name="Grigoriev I.V."/>
            <person name="Spatafora J.W."/>
            <person name="Aime M.C."/>
        </authorList>
    </citation>
    <scope>NUCLEOTIDE SEQUENCE [LARGE SCALE GENOMIC DNA]</scope>
    <source>
        <strain evidence="8 9">MCA 4186</strain>
    </source>
</reference>
<feature type="compositionally biased region" description="Basic and acidic residues" evidence="4">
    <location>
        <begin position="155"/>
        <end position="164"/>
    </location>
</feature>
<feature type="compositionally biased region" description="Basic and acidic residues" evidence="4">
    <location>
        <begin position="327"/>
        <end position="336"/>
    </location>
</feature>
<feature type="domain" description="Pop1 N-terminal" evidence="5">
    <location>
        <begin position="171"/>
        <end position="251"/>
    </location>
</feature>
<comment type="subcellular location">
    <subcellularLocation>
        <location evidence="1">Nucleus</location>
    </subcellularLocation>
</comment>
<dbReference type="InterPro" id="IPR039182">
    <property type="entry name" value="Pop1"/>
</dbReference>
<feature type="region of interest" description="Disordered" evidence="4">
    <location>
        <begin position="309"/>
        <end position="337"/>
    </location>
</feature>
<evidence type="ECO:0000313" key="8">
    <source>
        <dbReference type="EMBL" id="PWN96257.1"/>
    </source>
</evidence>
<evidence type="ECO:0000256" key="2">
    <source>
        <dbReference type="ARBA" id="ARBA00022694"/>
    </source>
</evidence>
<proteinExistence type="predicted"/>
<dbReference type="Pfam" id="PF08170">
    <property type="entry name" value="POPLD"/>
    <property type="match status" value="1"/>
</dbReference>
<dbReference type="STRING" id="58919.A0A316Z382"/>
<accession>A0A316Z382</accession>
<dbReference type="EMBL" id="KZ819300">
    <property type="protein sequence ID" value="PWN96257.1"/>
    <property type="molecule type" value="Genomic_DNA"/>
</dbReference>
<evidence type="ECO:0000313" key="9">
    <source>
        <dbReference type="Proteomes" id="UP000245946"/>
    </source>
</evidence>
<feature type="compositionally biased region" description="Low complexity" evidence="4">
    <location>
        <begin position="9"/>
        <end position="22"/>
    </location>
</feature>
<dbReference type="InterPro" id="IPR055079">
    <property type="entry name" value="POP1_C"/>
</dbReference>
<evidence type="ECO:0000259" key="7">
    <source>
        <dbReference type="Pfam" id="PF22770"/>
    </source>
</evidence>
<dbReference type="GO" id="GO:0001682">
    <property type="term" value="P:tRNA 5'-leader removal"/>
    <property type="evidence" value="ECO:0007669"/>
    <property type="project" value="InterPro"/>
</dbReference>
<sequence>MPPKRRLSSSDAAGGAAAAAPRSVRRRAELRASRRIDSAGAAPTPAVVRAVSATAAAQLPAQLDVASQLAAHETQISALQRAMKTARAGASTRAWQSLPRAERRRAASHNLLALPARLRARGRAEMAASTTTPRSRSETRKRLGAAGKNGGYPRTNERERRAEMAGRAGKPKARWLETHLWHAKRFRMSGTEPKIVRHGSDTHGGSDAAPHRWGFSLAEEPHMKGHRAAARTVSSGAAVHDASYTVSLRLSAHAASGLEAEAALKEALRGAGVGDAGHRDRATDSVLLGGPSRTALQAPVRVLWVSSDAAAETPKPQEPVASQAELAEPHLSDKALGKRRASVEADIEVGHAAEVILLIHPAGLASLQSALELSLAALDSPSSHLSLQVLESASPEVCVRSESKGRKHGGAKKAAVPRVRAAAGDAQKRKAVEQQRQQGYNVFELCGPHCGRVLGGVLQPLSSTSAEKRQAFKLVTRHVTPAQVRPGTMLALDVHDPRIFFPPKNVKRTDLTERERKQLAQGLSVLSGEEEQAEVPRILASGRLLSEGAPEPRVAKGELDSQRAKNLVPGRRITPTSTSDIVPILLIARAHPTAGWTLLVPRGWARAFWLSLVHSKSVVLSQLSLAHANLEAARPAFPADWVGTAAHARLAKEEATRERERWERTPPAKRIAWESVGTRWPWGGDGLWQAVCGLENAAQESTLDASPSKPKPWLLAHPDLAPAHPMDAAALLPITISAARRGNFGQHAELHLPSARERQAWLAALAACAREEGTEEKSGRETLQSLEQDTRASSLCGATTRGTFVLANGHAAALGCISLRAWRELCAAAAAGISLSSSASAGGGSEANQRLEPAQRHLVLVRERSGGVWRAAWLALALIQ</sequence>
<feature type="domain" description="POP1 C-terminal" evidence="7">
    <location>
        <begin position="782"/>
        <end position="876"/>
    </location>
</feature>
<dbReference type="GO" id="GO:0000172">
    <property type="term" value="C:ribonuclease MRP complex"/>
    <property type="evidence" value="ECO:0007669"/>
    <property type="project" value="InterPro"/>
</dbReference>
<evidence type="ECO:0000256" key="4">
    <source>
        <dbReference type="SAM" id="MobiDB-lite"/>
    </source>
</evidence>
<dbReference type="PANTHER" id="PTHR22731:SF3">
    <property type="entry name" value="RIBONUCLEASES P_MRP PROTEIN SUBUNIT POP1"/>
    <property type="match status" value="1"/>
</dbReference>
<feature type="domain" description="Pop1 N-terminal" evidence="5">
    <location>
        <begin position="69"/>
        <end position="161"/>
    </location>
</feature>
<protein>
    <recommendedName>
        <fullName evidence="10">POP1-domain-containing protein</fullName>
    </recommendedName>
</protein>
<evidence type="ECO:0008006" key="10">
    <source>
        <dbReference type="Google" id="ProtNLM"/>
    </source>
</evidence>
<name>A0A316Z382_9BASI</name>
<gene>
    <name evidence="8" type="ORF">FA09DRAFT_362205</name>
</gene>
<dbReference type="RefSeq" id="XP_025596536.1">
    <property type="nucleotide sequence ID" value="XM_025745448.1"/>
</dbReference>